<name>A0A8S4SG74_9NEOP</name>
<keyword evidence="5 9" id="KW-1133">Transmembrane helix</keyword>
<keyword evidence="2" id="KW-0716">Sensory transduction</keyword>
<evidence type="ECO:0000256" key="5">
    <source>
        <dbReference type="ARBA" id="ARBA00022989"/>
    </source>
</evidence>
<organism evidence="10 11">
    <name type="scientific">Pararge aegeria aegeria</name>
    <dbReference type="NCBI Taxonomy" id="348720"/>
    <lineage>
        <taxon>Eukaryota</taxon>
        <taxon>Metazoa</taxon>
        <taxon>Ecdysozoa</taxon>
        <taxon>Arthropoda</taxon>
        <taxon>Hexapoda</taxon>
        <taxon>Insecta</taxon>
        <taxon>Pterygota</taxon>
        <taxon>Neoptera</taxon>
        <taxon>Endopterygota</taxon>
        <taxon>Lepidoptera</taxon>
        <taxon>Glossata</taxon>
        <taxon>Ditrysia</taxon>
        <taxon>Papilionoidea</taxon>
        <taxon>Nymphalidae</taxon>
        <taxon>Satyrinae</taxon>
        <taxon>Satyrini</taxon>
        <taxon>Parargina</taxon>
        <taxon>Pararge</taxon>
    </lineage>
</organism>
<proteinExistence type="predicted"/>
<gene>
    <name evidence="10" type="primary">jg10072</name>
    <name evidence="10" type="ORF">PAEG_LOCUS24932</name>
</gene>
<dbReference type="GO" id="GO:0005549">
    <property type="term" value="F:odorant binding"/>
    <property type="evidence" value="ECO:0007669"/>
    <property type="project" value="InterPro"/>
</dbReference>
<evidence type="ECO:0000313" key="11">
    <source>
        <dbReference type="Proteomes" id="UP000838756"/>
    </source>
</evidence>
<dbReference type="Pfam" id="PF02949">
    <property type="entry name" value="7tm_6"/>
    <property type="match status" value="1"/>
</dbReference>
<comment type="caution">
    <text evidence="10">The sequence shown here is derived from an EMBL/GenBank/DDBJ whole genome shotgun (WGS) entry which is preliminary data.</text>
</comment>
<protein>
    <submittedName>
        <fullName evidence="10">Jg10072 protein</fullName>
    </submittedName>
</protein>
<comment type="subcellular location">
    <subcellularLocation>
        <location evidence="1">Membrane</location>
        <topology evidence="1">Multi-pass membrane protein</topology>
    </subcellularLocation>
</comment>
<keyword evidence="3 9" id="KW-0812">Transmembrane</keyword>
<evidence type="ECO:0000256" key="9">
    <source>
        <dbReference type="SAM" id="Phobius"/>
    </source>
</evidence>
<evidence type="ECO:0000256" key="2">
    <source>
        <dbReference type="ARBA" id="ARBA00022606"/>
    </source>
</evidence>
<keyword evidence="11" id="KW-1185">Reference proteome</keyword>
<dbReference type="AlphaFoldDB" id="A0A8S4SG74"/>
<dbReference type="EMBL" id="CAKXAJ010026282">
    <property type="protein sequence ID" value="CAH2265517.1"/>
    <property type="molecule type" value="Genomic_DNA"/>
</dbReference>
<evidence type="ECO:0000256" key="7">
    <source>
        <dbReference type="ARBA" id="ARBA00023170"/>
    </source>
</evidence>
<keyword evidence="6 9" id="KW-0472">Membrane</keyword>
<evidence type="ECO:0000313" key="10">
    <source>
        <dbReference type="EMBL" id="CAH2265517.1"/>
    </source>
</evidence>
<evidence type="ECO:0000256" key="3">
    <source>
        <dbReference type="ARBA" id="ARBA00022692"/>
    </source>
</evidence>
<keyword evidence="8" id="KW-0807">Transducer</keyword>
<feature type="transmembrane region" description="Helical" evidence="9">
    <location>
        <begin position="15"/>
        <end position="35"/>
    </location>
</feature>
<evidence type="ECO:0000256" key="6">
    <source>
        <dbReference type="ARBA" id="ARBA00023136"/>
    </source>
</evidence>
<evidence type="ECO:0000256" key="8">
    <source>
        <dbReference type="ARBA" id="ARBA00023224"/>
    </source>
</evidence>
<reference evidence="10" key="1">
    <citation type="submission" date="2022-03" db="EMBL/GenBank/DDBJ databases">
        <authorList>
            <person name="Lindestad O."/>
        </authorList>
    </citation>
    <scope>NUCLEOTIDE SEQUENCE</scope>
</reference>
<dbReference type="GO" id="GO:0007165">
    <property type="term" value="P:signal transduction"/>
    <property type="evidence" value="ECO:0007669"/>
    <property type="project" value="UniProtKB-KW"/>
</dbReference>
<sequence>MSVPYSNTTDLKHSLSVPMLGQLAASAMLICFVGYQATTSENIGQSVYCSGWERGLATTPGVRATLLIVASRARKPLVLAAGGLFDLSLASYTTVRLDHRPGWLSL</sequence>
<evidence type="ECO:0000256" key="4">
    <source>
        <dbReference type="ARBA" id="ARBA00022725"/>
    </source>
</evidence>
<dbReference type="InterPro" id="IPR004117">
    <property type="entry name" value="7tm6_olfct_rcpt"/>
</dbReference>
<keyword evidence="7" id="KW-0675">Receptor</keyword>
<evidence type="ECO:0000256" key="1">
    <source>
        <dbReference type="ARBA" id="ARBA00004141"/>
    </source>
</evidence>
<keyword evidence="4" id="KW-0552">Olfaction</keyword>
<dbReference type="Proteomes" id="UP000838756">
    <property type="component" value="Unassembled WGS sequence"/>
</dbReference>
<dbReference type="GO" id="GO:0004984">
    <property type="term" value="F:olfactory receptor activity"/>
    <property type="evidence" value="ECO:0007669"/>
    <property type="project" value="InterPro"/>
</dbReference>
<dbReference type="GO" id="GO:0016020">
    <property type="term" value="C:membrane"/>
    <property type="evidence" value="ECO:0007669"/>
    <property type="project" value="UniProtKB-SubCell"/>
</dbReference>
<accession>A0A8S4SG74</accession>